<evidence type="ECO:0008006" key="4">
    <source>
        <dbReference type="Google" id="ProtNLM"/>
    </source>
</evidence>
<protein>
    <recommendedName>
        <fullName evidence="4">VWFA domain-containing protein</fullName>
    </recommendedName>
</protein>
<dbReference type="Proteomes" id="UP000298138">
    <property type="component" value="Unassembled WGS sequence"/>
</dbReference>
<keyword evidence="3" id="KW-1185">Reference proteome</keyword>
<feature type="region of interest" description="Disordered" evidence="1">
    <location>
        <begin position="1"/>
        <end position="21"/>
    </location>
</feature>
<dbReference type="PANTHER" id="PTHR34706">
    <property type="entry name" value="SLR1338 PROTEIN"/>
    <property type="match status" value="1"/>
</dbReference>
<proteinExistence type="predicted"/>
<dbReference type="STRING" id="341454.A0A4S2MSC2"/>
<sequence>MAPSVSEIQKTPGSPTPDPQNISVVPSISLNQLQDHLTTCPKLFLVPKDLKGTAEKMARMAEELQQLGCPKETAAQLSCLVLYDLIVLLDDSYSMIQEEKGERIKTLKKVMRAICEVYELARSDGIAHVEFLNRTEGFDDVTRHDIEELLDMKWHGITPIGTVLKEKILDDLIFDRDPVLEPLTKPMIILTITDGDIEGEMPGTLEHNVISTVERLNDPSSKDLGADDIGFMFAKVGNNPAANDLLNRLDDDEYVGKYVDCFLGGNLNNIDSNNTMKWMILRKLLLGSIMPSVDAQDLAAGIEGEVKKAKLVEKLRRPRGRFVRQKE</sequence>
<evidence type="ECO:0000256" key="1">
    <source>
        <dbReference type="SAM" id="MobiDB-lite"/>
    </source>
</evidence>
<dbReference type="InParanoid" id="A0A4S2MSC2"/>
<dbReference type="SUPFAM" id="SSF53300">
    <property type="entry name" value="vWA-like"/>
    <property type="match status" value="1"/>
</dbReference>
<accession>A0A4S2MSC2</accession>
<gene>
    <name evidence="2" type="ORF">EX30DRAFT_135738</name>
</gene>
<dbReference type="PANTHER" id="PTHR34706:SF1">
    <property type="entry name" value="VWFA DOMAIN-CONTAINING PROTEIN"/>
    <property type="match status" value="1"/>
</dbReference>
<dbReference type="AlphaFoldDB" id="A0A4S2MSC2"/>
<name>A0A4S2MSC2_9PEZI</name>
<evidence type="ECO:0000313" key="3">
    <source>
        <dbReference type="Proteomes" id="UP000298138"/>
    </source>
</evidence>
<dbReference type="InterPro" id="IPR036465">
    <property type="entry name" value="vWFA_dom_sf"/>
</dbReference>
<dbReference type="EMBL" id="ML220140">
    <property type="protein sequence ID" value="TGZ78557.1"/>
    <property type="molecule type" value="Genomic_DNA"/>
</dbReference>
<reference evidence="2 3" key="1">
    <citation type="submission" date="2019-04" db="EMBL/GenBank/DDBJ databases">
        <title>Comparative genomics and transcriptomics to analyze fruiting body development in filamentous ascomycetes.</title>
        <authorList>
            <consortium name="DOE Joint Genome Institute"/>
            <person name="Lutkenhaus R."/>
            <person name="Traeger S."/>
            <person name="Breuer J."/>
            <person name="Kuo A."/>
            <person name="Lipzen A."/>
            <person name="Pangilinan J."/>
            <person name="Dilworth D."/>
            <person name="Sandor L."/>
            <person name="Poggeler S."/>
            <person name="Barry K."/>
            <person name="Grigoriev I.V."/>
            <person name="Nowrousian M."/>
        </authorList>
    </citation>
    <scope>NUCLEOTIDE SEQUENCE [LARGE SCALE GENOMIC DNA]</scope>
    <source>
        <strain evidence="2 3">CBS 389.68</strain>
    </source>
</reference>
<evidence type="ECO:0000313" key="2">
    <source>
        <dbReference type="EMBL" id="TGZ78557.1"/>
    </source>
</evidence>
<dbReference type="OrthoDB" id="2142040at2759"/>
<organism evidence="2 3">
    <name type="scientific">Ascodesmis nigricans</name>
    <dbReference type="NCBI Taxonomy" id="341454"/>
    <lineage>
        <taxon>Eukaryota</taxon>
        <taxon>Fungi</taxon>
        <taxon>Dikarya</taxon>
        <taxon>Ascomycota</taxon>
        <taxon>Pezizomycotina</taxon>
        <taxon>Pezizomycetes</taxon>
        <taxon>Pezizales</taxon>
        <taxon>Ascodesmidaceae</taxon>
        <taxon>Ascodesmis</taxon>
    </lineage>
</organism>